<name>A0A0K9PYA4_ZOSMR</name>
<dbReference type="InterPro" id="IPR007656">
    <property type="entry name" value="GTD-bd"/>
</dbReference>
<feature type="compositionally biased region" description="Low complexity" evidence="6">
    <location>
        <begin position="152"/>
        <end position="186"/>
    </location>
</feature>
<feature type="transmembrane region" description="Helical" evidence="7">
    <location>
        <begin position="20"/>
        <end position="45"/>
    </location>
</feature>
<feature type="domain" description="GTD-binding" evidence="8">
    <location>
        <begin position="608"/>
        <end position="706"/>
    </location>
</feature>
<feature type="coiled-coil region" evidence="5">
    <location>
        <begin position="610"/>
        <end position="715"/>
    </location>
</feature>
<dbReference type="GO" id="GO:0016020">
    <property type="term" value="C:membrane"/>
    <property type="evidence" value="ECO:0007669"/>
    <property type="project" value="UniProtKB-SubCell"/>
</dbReference>
<protein>
    <recommendedName>
        <fullName evidence="8">GTD-binding domain-containing protein</fullName>
    </recommendedName>
</protein>
<dbReference type="EMBL" id="LFYR01000468">
    <property type="protein sequence ID" value="KMZ74001.1"/>
    <property type="molecule type" value="Genomic_DNA"/>
</dbReference>
<accession>A0A0K9PYA4</accession>
<sequence length="945" mass="107881">MAGNRFATLLHRNTNKFVVILVYTLLEWILIGLLLFNSLLSYLIYRFSYYFGLKTPCLFCSRLDHLFHSNTNACFSHTRFMCDHHCAQISMLAFCYDHRKLADATHMCQECHSSHLRNHAMILTTDHLRCSCCNVQIETDSMPKPNPIPQNQPSSESESESESQSSSTEPTSGLNTSDTNDNSNNTAPIPDSNSHNLHQYHVIDEDNICLLDQTTLSSRNKAISSYSTHGMDGDEFTTKSREEIIDPFHDLISVFGNIENNKLEEEIIMLIDKEQDKIQASQKDVPISSETESRTDTDNKTEIKIETDNETETEVTIGSEICDKELIARFQFSPLNDQAKCQANPFMDPATTLQVYQSCIFNDPFQQIQEPVSPVSRQSNICDETEDKNVQCMNLNSGSSNNQILEDRLLFAIIWLICSLDDPVVSEIENTFENKANYEDSTECEFRYQEQVCVNQFQVEFSPLVSPLVVECREASEETNRTADKTTATTTRVEEIDEPQLHDSHLDPFSDFDCSKDEGMPVNSFIEAEDKSDVLEIGPVNSLSNGENQELSIHTENNEIADDRVLEIPKSVEDMCNLDRRCVFDKRETSTESVDGSVASEFDSIDVSTIDQLKSALKDERRALNALYGELEEERSASSIAANQTMAMITRLQQEKASMQMEALHYQRMMEEQSEYDQEALHLLNDLMVKKEKEKQELEIELEMYRERERFYESKEKKSIKCCLDSTIEMAGDDDTYLDLTSEMGGDPNESEVTDVNHSTSVHVLSSLTHELDNLEDSLADFEEERISILENLRVLMEKLFATDASSVEDYNKEGESTENGNLSEGNCCKDRDGFKRKHWSRKGKQLLPLFDAALRDNGSFSCNQHDVGPEQNKYGLLIEEMDLVYERLQILETDREFLKHSIKSMNNGSEGMDLLKEILQHLRNLRKPELHIRNSSNHLSSFSF</sequence>
<evidence type="ECO:0000256" key="6">
    <source>
        <dbReference type="SAM" id="MobiDB-lite"/>
    </source>
</evidence>
<evidence type="ECO:0000256" key="1">
    <source>
        <dbReference type="ARBA" id="ARBA00004167"/>
    </source>
</evidence>
<keyword evidence="10" id="KW-1185">Reference proteome</keyword>
<evidence type="ECO:0000313" key="9">
    <source>
        <dbReference type="EMBL" id="KMZ74001.1"/>
    </source>
</evidence>
<keyword evidence="5" id="KW-0175">Coiled coil</keyword>
<evidence type="ECO:0000256" key="3">
    <source>
        <dbReference type="ARBA" id="ARBA00022989"/>
    </source>
</evidence>
<organism evidence="9 10">
    <name type="scientific">Zostera marina</name>
    <name type="common">Eelgrass</name>
    <dbReference type="NCBI Taxonomy" id="29655"/>
    <lineage>
        <taxon>Eukaryota</taxon>
        <taxon>Viridiplantae</taxon>
        <taxon>Streptophyta</taxon>
        <taxon>Embryophyta</taxon>
        <taxon>Tracheophyta</taxon>
        <taxon>Spermatophyta</taxon>
        <taxon>Magnoliopsida</taxon>
        <taxon>Liliopsida</taxon>
        <taxon>Zosteraceae</taxon>
        <taxon>Zostera</taxon>
    </lineage>
</organism>
<evidence type="ECO:0000256" key="2">
    <source>
        <dbReference type="ARBA" id="ARBA00022692"/>
    </source>
</evidence>
<evidence type="ECO:0000313" key="10">
    <source>
        <dbReference type="Proteomes" id="UP000036987"/>
    </source>
</evidence>
<dbReference type="Pfam" id="PF04576">
    <property type="entry name" value="Zein-binding"/>
    <property type="match status" value="1"/>
</dbReference>
<gene>
    <name evidence="9" type="ORF">ZOSMA_137G00160</name>
</gene>
<keyword evidence="3 7" id="KW-1133">Transmembrane helix</keyword>
<feature type="region of interest" description="Disordered" evidence="6">
    <location>
        <begin position="279"/>
        <end position="298"/>
    </location>
</feature>
<keyword evidence="4 7" id="KW-0472">Membrane</keyword>
<dbReference type="GO" id="GO:0080115">
    <property type="term" value="F:myosin XI tail binding"/>
    <property type="evidence" value="ECO:0007669"/>
    <property type="project" value="UniProtKB-ARBA"/>
</dbReference>
<dbReference type="OMA" id="NKFYPPC"/>
<dbReference type="Proteomes" id="UP000036987">
    <property type="component" value="Unassembled WGS sequence"/>
</dbReference>
<dbReference type="PANTHER" id="PTHR31448">
    <property type="entry name" value="MYOSIN-BINDING PROTEIN 2"/>
    <property type="match status" value="1"/>
</dbReference>
<evidence type="ECO:0000256" key="4">
    <source>
        <dbReference type="ARBA" id="ARBA00023136"/>
    </source>
</evidence>
<dbReference type="OrthoDB" id="1888939at2759"/>
<comment type="caution">
    <text evidence="9">The sequence shown here is derived from an EMBL/GenBank/DDBJ whole genome shotgun (WGS) entry which is preliminary data.</text>
</comment>
<feature type="region of interest" description="Disordered" evidence="6">
    <location>
        <begin position="141"/>
        <end position="195"/>
    </location>
</feature>
<dbReference type="AlphaFoldDB" id="A0A0K9PYA4"/>
<evidence type="ECO:0000256" key="5">
    <source>
        <dbReference type="SAM" id="Coils"/>
    </source>
</evidence>
<dbReference type="InterPro" id="IPR039306">
    <property type="entry name" value="MYOB"/>
</dbReference>
<dbReference type="PANTHER" id="PTHR31448:SF3">
    <property type="entry name" value="MYOSIN-BINDING PROTEIN 2"/>
    <property type="match status" value="1"/>
</dbReference>
<evidence type="ECO:0000259" key="8">
    <source>
        <dbReference type="PROSITE" id="PS51775"/>
    </source>
</evidence>
<dbReference type="STRING" id="29655.A0A0K9PYA4"/>
<evidence type="ECO:0000256" key="7">
    <source>
        <dbReference type="SAM" id="Phobius"/>
    </source>
</evidence>
<comment type="subcellular location">
    <subcellularLocation>
        <location evidence="1">Membrane</location>
        <topology evidence="1">Single-pass membrane protein</topology>
    </subcellularLocation>
</comment>
<dbReference type="PROSITE" id="PS51775">
    <property type="entry name" value="GTD_BINDING"/>
    <property type="match status" value="1"/>
</dbReference>
<feature type="coiled-coil region" evidence="5">
    <location>
        <begin position="765"/>
        <end position="799"/>
    </location>
</feature>
<proteinExistence type="predicted"/>
<reference evidence="10" key="1">
    <citation type="journal article" date="2016" name="Nature">
        <title>The genome of the seagrass Zostera marina reveals angiosperm adaptation to the sea.</title>
        <authorList>
            <person name="Olsen J.L."/>
            <person name="Rouze P."/>
            <person name="Verhelst B."/>
            <person name="Lin Y.-C."/>
            <person name="Bayer T."/>
            <person name="Collen J."/>
            <person name="Dattolo E."/>
            <person name="De Paoli E."/>
            <person name="Dittami S."/>
            <person name="Maumus F."/>
            <person name="Michel G."/>
            <person name="Kersting A."/>
            <person name="Lauritano C."/>
            <person name="Lohaus R."/>
            <person name="Toepel M."/>
            <person name="Tonon T."/>
            <person name="Vanneste K."/>
            <person name="Amirebrahimi M."/>
            <person name="Brakel J."/>
            <person name="Bostroem C."/>
            <person name="Chovatia M."/>
            <person name="Grimwood J."/>
            <person name="Jenkins J.W."/>
            <person name="Jueterbock A."/>
            <person name="Mraz A."/>
            <person name="Stam W.T."/>
            <person name="Tice H."/>
            <person name="Bornberg-Bauer E."/>
            <person name="Green P.J."/>
            <person name="Pearson G.A."/>
            <person name="Procaccini G."/>
            <person name="Duarte C.M."/>
            <person name="Schmutz J."/>
            <person name="Reusch T.B.H."/>
            <person name="Van de Peer Y."/>
        </authorList>
    </citation>
    <scope>NUCLEOTIDE SEQUENCE [LARGE SCALE GENOMIC DNA]</scope>
    <source>
        <strain evidence="10">cv. Finnish</strain>
    </source>
</reference>
<keyword evidence="2 7" id="KW-0812">Transmembrane</keyword>